<dbReference type="GO" id="GO:0009307">
    <property type="term" value="P:DNA restriction-modification system"/>
    <property type="evidence" value="ECO:0007669"/>
    <property type="project" value="UniProtKB-KW"/>
</dbReference>
<evidence type="ECO:0000256" key="6">
    <source>
        <dbReference type="ARBA" id="ARBA00023125"/>
    </source>
</evidence>
<gene>
    <name evidence="10" type="ORF">GOM49_07790</name>
</gene>
<dbReference type="PRINTS" id="PR00507">
    <property type="entry name" value="N12N6MTFRASE"/>
</dbReference>
<comment type="catalytic activity">
    <reaction evidence="7">
        <text>a 2'-deoxyadenosine in DNA + S-adenosyl-L-methionine = an N(6)-methyl-2'-deoxyadenosine in DNA + S-adenosyl-L-homocysteine + H(+)</text>
        <dbReference type="Rhea" id="RHEA:15197"/>
        <dbReference type="Rhea" id="RHEA-COMP:12418"/>
        <dbReference type="Rhea" id="RHEA-COMP:12419"/>
        <dbReference type="ChEBI" id="CHEBI:15378"/>
        <dbReference type="ChEBI" id="CHEBI:57856"/>
        <dbReference type="ChEBI" id="CHEBI:59789"/>
        <dbReference type="ChEBI" id="CHEBI:90615"/>
        <dbReference type="ChEBI" id="CHEBI:90616"/>
        <dbReference type="EC" id="2.1.1.72"/>
    </reaction>
</comment>
<reference evidence="10 11" key="1">
    <citation type="submission" date="2019-12" db="EMBL/GenBank/DDBJ databases">
        <title>Genome sequenceing of Clostridium bovifaecis.</title>
        <authorList>
            <person name="Yao Y."/>
        </authorList>
    </citation>
    <scope>NUCLEOTIDE SEQUENCE [LARGE SCALE GENOMIC DNA]</scope>
    <source>
        <strain evidence="10 11">BXX</strain>
    </source>
</reference>
<dbReference type="InterPro" id="IPR029063">
    <property type="entry name" value="SAM-dependent_MTases_sf"/>
</dbReference>
<keyword evidence="5" id="KW-0680">Restriction system</keyword>
<dbReference type="GO" id="GO:0003677">
    <property type="term" value="F:DNA binding"/>
    <property type="evidence" value="ECO:0007669"/>
    <property type="project" value="UniProtKB-KW"/>
</dbReference>
<dbReference type="AlphaFoldDB" id="A0A6I6EMW6"/>
<evidence type="ECO:0000256" key="1">
    <source>
        <dbReference type="ARBA" id="ARBA00011900"/>
    </source>
</evidence>
<evidence type="ECO:0000256" key="2">
    <source>
        <dbReference type="ARBA" id="ARBA00022603"/>
    </source>
</evidence>
<keyword evidence="11" id="KW-1185">Reference proteome</keyword>
<feature type="domain" description="Type II methyltransferase M.TaqI-like" evidence="8">
    <location>
        <begin position="140"/>
        <end position="275"/>
    </location>
</feature>
<name>A0A6I6EMW6_9CLOT</name>
<evidence type="ECO:0000256" key="7">
    <source>
        <dbReference type="ARBA" id="ARBA00047942"/>
    </source>
</evidence>
<dbReference type="PANTHER" id="PTHR33841">
    <property type="entry name" value="DNA METHYLTRANSFERASE YEEA-RELATED"/>
    <property type="match status" value="1"/>
</dbReference>
<keyword evidence="4" id="KW-0949">S-adenosyl-L-methionine</keyword>
<dbReference type="Proteomes" id="UP000422764">
    <property type="component" value="Chromosome"/>
</dbReference>
<dbReference type="PROSITE" id="PS00092">
    <property type="entry name" value="N6_MTASE"/>
    <property type="match status" value="1"/>
</dbReference>
<evidence type="ECO:0000259" key="8">
    <source>
        <dbReference type="Pfam" id="PF07669"/>
    </source>
</evidence>
<dbReference type="Gene3D" id="3.40.50.150">
    <property type="entry name" value="Vaccinia Virus protein VP39"/>
    <property type="match status" value="1"/>
</dbReference>
<keyword evidence="6" id="KW-0238">DNA-binding</keyword>
<organism evidence="10 11">
    <name type="scientific">Clostridium bovifaecis</name>
    <dbReference type="NCBI Taxonomy" id="2184719"/>
    <lineage>
        <taxon>Bacteria</taxon>
        <taxon>Bacillati</taxon>
        <taxon>Bacillota</taxon>
        <taxon>Clostridia</taxon>
        <taxon>Eubacteriales</taxon>
        <taxon>Clostridiaceae</taxon>
        <taxon>Clostridium</taxon>
    </lineage>
</organism>
<dbReference type="InterPro" id="IPR002052">
    <property type="entry name" value="DNA_methylase_N6_adenine_CS"/>
</dbReference>
<evidence type="ECO:0000313" key="11">
    <source>
        <dbReference type="Proteomes" id="UP000422764"/>
    </source>
</evidence>
<dbReference type="Pfam" id="PF12950">
    <property type="entry name" value="TaqI_C"/>
    <property type="match status" value="1"/>
</dbReference>
<dbReference type="InterPro" id="IPR050953">
    <property type="entry name" value="N4_N6_ade-DNA_methylase"/>
</dbReference>
<accession>A0A6I6EMW6</accession>
<dbReference type="InterPro" id="IPR025931">
    <property type="entry name" value="TaqI_C"/>
</dbReference>
<dbReference type="EMBL" id="CP046522">
    <property type="protein sequence ID" value="QGU95002.1"/>
    <property type="molecule type" value="Genomic_DNA"/>
</dbReference>
<keyword evidence="2 10" id="KW-0489">Methyltransferase</keyword>
<dbReference type="PANTHER" id="PTHR33841:SF6">
    <property type="entry name" value="TYPE II METHYLTRANSFERASE M.HINDII"/>
    <property type="match status" value="1"/>
</dbReference>
<dbReference type="GO" id="GO:0009007">
    <property type="term" value="F:site-specific DNA-methyltransferase (adenine-specific) activity"/>
    <property type="evidence" value="ECO:0007669"/>
    <property type="project" value="UniProtKB-EC"/>
</dbReference>
<evidence type="ECO:0000313" key="10">
    <source>
        <dbReference type="EMBL" id="QGU95002.1"/>
    </source>
</evidence>
<feature type="domain" description="TaqI-like C-terminal specificity" evidence="9">
    <location>
        <begin position="438"/>
        <end position="551"/>
    </location>
</feature>
<dbReference type="InterPro" id="IPR011639">
    <property type="entry name" value="MethylTrfase_TaqI-like_dom"/>
</dbReference>
<dbReference type="GO" id="GO:0032259">
    <property type="term" value="P:methylation"/>
    <property type="evidence" value="ECO:0007669"/>
    <property type="project" value="UniProtKB-KW"/>
</dbReference>
<dbReference type="REBASE" id="360356">
    <property type="entry name" value="M.CboXXBORF7790P"/>
</dbReference>
<proteinExistence type="predicted"/>
<sequence>MFSFFLEEVNELYNIINAPIDSVFKIMAIEKHRKVLNIDKGTFSSTYIKLMEKEKARTGGIVYTPEEIANYMIDGLIEKENLINNAFIKILDPACGCGDILISCYKKLKNIYENNIEEINKSNNIVLNKEDIPKHIIDNNLFGFDIDERALKILAIDLFSICGYYNSNNFKKTDFLTDETEGKYQIIIGNPPYIGHKAMDKEYSKRLKTKFKEIYKDKGDISYCFFQGALNSLDKKGRLCFITSRYFMESPSGEELRKVLKELCSLYKIVDFYGIRPFKKAGIDPVIVFLINEQEREDCIEIIKPIGSTKKNKDNFYRSLFLNEGNHYRRFFMNKNLLNNKGWIIRDEKERNIISKIEERSFTHLYNICDSYQGIITGCDKAFVVNKQTIEDKELEQNIIKPWIKSSYINKDDIQKGDTYLIYSDIIENPEDYPNAIKYISREKHKLIERRECKRGARKWYELQWGRKKEIFDGEKIIFPYKASSNRFALDKGNYFSADVYALVLQENVPFTYKYLISLLNSRIYEFYFQSFAKKLGDDLYEYYPNNLMKLCIPTMGEKEALLEEDIQALFNLSEEEIEIIKEYTK</sequence>
<evidence type="ECO:0000256" key="4">
    <source>
        <dbReference type="ARBA" id="ARBA00022691"/>
    </source>
</evidence>
<dbReference type="SUPFAM" id="SSF53335">
    <property type="entry name" value="S-adenosyl-L-methionine-dependent methyltransferases"/>
    <property type="match status" value="1"/>
</dbReference>
<evidence type="ECO:0000256" key="3">
    <source>
        <dbReference type="ARBA" id="ARBA00022679"/>
    </source>
</evidence>
<dbReference type="Pfam" id="PF07669">
    <property type="entry name" value="Eco57I"/>
    <property type="match status" value="1"/>
</dbReference>
<keyword evidence="3" id="KW-0808">Transferase</keyword>
<evidence type="ECO:0000256" key="5">
    <source>
        <dbReference type="ARBA" id="ARBA00022747"/>
    </source>
</evidence>
<evidence type="ECO:0000259" key="9">
    <source>
        <dbReference type="Pfam" id="PF12950"/>
    </source>
</evidence>
<protein>
    <recommendedName>
        <fullName evidence="1">site-specific DNA-methyltransferase (adenine-specific)</fullName>
        <ecNumber evidence="1">2.1.1.72</ecNumber>
    </recommendedName>
</protein>
<dbReference type="EC" id="2.1.1.72" evidence="1"/>